<dbReference type="Proteomes" id="UP000807353">
    <property type="component" value="Unassembled WGS sequence"/>
</dbReference>
<proteinExistence type="predicted"/>
<evidence type="ECO:0000256" key="2">
    <source>
        <dbReference type="SAM" id="MobiDB-lite"/>
    </source>
</evidence>
<reference evidence="3" key="1">
    <citation type="submission" date="2020-11" db="EMBL/GenBank/DDBJ databases">
        <authorList>
            <consortium name="DOE Joint Genome Institute"/>
            <person name="Ahrendt S."/>
            <person name="Riley R."/>
            <person name="Andreopoulos W."/>
            <person name="Labutti K."/>
            <person name="Pangilinan J."/>
            <person name="Ruiz-Duenas F.J."/>
            <person name="Barrasa J.M."/>
            <person name="Sanchez-Garcia M."/>
            <person name="Camarero S."/>
            <person name="Miyauchi S."/>
            <person name="Serrano A."/>
            <person name="Linde D."/>
            <person name="Babiker R."/>
            <person name="Drula E."/>
            <person name="Ayuso-Fernandez I."/>
            <person name="Pacheco R."/>
            <person name="Padilla G."/>
            <person name="Ferreira P."/>
            <person name="Barriuso J."/>
            <person name="Kellner H."/>
            <person name="Castanera R."/>
            <person name="Alfaro M."/>
            <person name="Ramirez L."/>
            <person name="Pisabarro A.G."/>
            <person name="Kuo A."/>
            <person name="Tritt A."/>
            <person name="Lipzen A."/>
            <person name="He G."/>
            <person name="Yan M."/>
            <person name="Ng V."/>
            <person name="Cullen D."/>
            <person name="Martin F."/>
            <person name="Rosso M.-N."/>
            <person name="Henrissat B."/>
            <person name="Hibbett D."/>
            <person name="Martinez A.T."/>
            <person name="Grigoriev I.V."/>
        </authorList>
    </citation>
    <scope>NUCLEOTIDE SEQUENCE</scope>
    <source>
        <strain evidence="3">CBS 247.69</strain>
    </source>
</reference>
<protein>
    <submittedName>
        <fullName evidence="3">Uncharacterized protein</fullName>
    </submittedName>
</protein>
<dbReference type="AlphaFoldDB" id="A0A9P5YHK6"/>
<comment type="caution">
    <text evidence="3">The sequence shown here is derived from an EMBL/GenBank/DDBJ whole genome shotgun (WGS) entry which is preliminary data.</text>
</comment>
<feature type="coiled-coil region" evidence="1">
    <location>
        <begin position="98"/>
        <end position="125"/>
    </location>
</feature>
<keyword evidence="4" id="KW-1185">Reference proteome</keyword>
<evidence type="ECO:0000313" key="3">
    <source>
        <dbReference type="EMBL" id="KAF9468806.1"/>
    </source>
</evidence>
<gene>
    <name evidence="3" type="ORF">BDZ94DRAFT_1244634</name>
</gene>
<evidence type="ECO:0000313" key="4">
    <source>
        <dbReference type="Proteomes" id="UP000807353"/>
    </source>
</evidence>
<dbReference type="OrthoDB" id="1431934at2759"/>
<sequence>MSLPTIHVLCKKKTPFVAHSKVGNAPTDNAAHFAQKFNACTTMSKGTGPNGTKPHLERDGRSARAREAQAQFRLDCFTAHIKEQETKRLSRLALGAVIQKALPAYEEAKQRLKQAEQNAYEVELSQNEVAFTTKHIVLGSALVTCGPGIDIERIMCGFESCRLTVKNLPPDAKVAEIADLFLQQGIDPKSIHITGVTKVDGGEHLKATIVTNAEQGRMVAIGLDGIPFRDKMLSFEVKNNASANAMTEGSPQNFQVGAPNSGISWWTVAAYVAPAWFSDTATLPVPLLELTNHQFKFFSIISKEQYHAQERQWDSLAENGNGCLL</sequence>
<keyword evidence="1" id="KW-0175">Coiled coil</keyword>
<accession>A0A9P5YHK6</accession>
<feature type="region of interest" description="Disordered" evidence="2">
    <location>
        <begin position="42"/>
        <end position="62"/>
    </location>
</feature>
<evidence type="ECO:0000256" key="1">
    <source>
        <dbReference type="SAM" id="Coils"/>
    </source>
</evidence>
<feature type="non-terminal residue" evidence="3">
    <location>
        <position position="325"/>
    </location>
</feature>
<name>A0A9P5YHK6_9AGAR</name>
<dbReference type="EMBL" id="MU150231">
    <property type="protein sequence ID" value="KAF9468806.1"/>
    <property type="molecule type" value="Genomic_DNA"/>
</dbReference>
<organism evidence="3 4">
    <name type="scientific">Collybia nuda</name>
    <dbReference type="NCBI Taxonomy" id="64659"/>
    <lineage>
        <taxon>Eukaryota</taxon>
        <taxon>Fungi</taxon>
        <taxon>Dikarya</taxon>
        <taxon>Basidiomycota</taxon>
        <taxon>Agaricomycotina</taxon>
        <taxon>Agaricomycetes</taxon>
        <taxon>Agaricomycetidae</taxon>
        <taxon>Agaricales</taxon>
        <taxon>Tricholomatineae</taxon>
        <taxon>Clitocybaceae</taxon>
        <taxon>Collybia</taxon>
    </lineage>
</organism>